<feature type="transmembrane region" description="Helical" evidence="1">
    <location>
        <begin position="45"/>
        <end position="70"/>
    </location>
</feature>
<proteinExistence type="predicted"/>
<dbReference type="PANTHER" id="PTHR40078:SF1">
    <property type="entry name" value="INTEGRAL MEMBRANE PROTEIN"/>
    <property type="match status" value="1"/>
</dbReference>
<dbReference type="AlphaFoldDB" id="A0A9D2IF22"/>
<comment type="caution">
    <text evidence="2">The sequence shown here is derived from an EMBL/GenBank/DDBJ whole genome shotgun (WGS) entry which is preliminary data.</text>
</comment>
<keyword evidence="1" id="KW-0812">Transmembrane</keyword>
<dbReference type="InterPro" id="IPR038750">
    <property type="entry name" value="YczE/YyaS-like"/>
</dbReference>
<evidence type="ECO:0000313" key="2">
    <source>
        <dbReference type="EMBL" id="HIZ06655.1"/>
    </source>
</evidence>
<feature type="transmembrane region" description="Helical" evidence="1">
    <location>
        <begin position="12"/>
        <end position="33"/>
    </location>
</feature>
<dbReference type="EMBL" id="DXCH01000046">
    <property type="protein sequence ID" value="HIZ06655.1"/>
    <property type="molecule type" value="Genomic_DNA"/>
</dbReference>
<evidence type="ECO:0000256" key="1">
    <source>
        <dbReference type="SAM" id="Phobius"/>
    </source>
</evidence>
<dbReference type="PANTHER" id="PTHR40078">
    <property type="entry name" value="INTEGRAL MEMBRANE PROTEIN-RELATED"/>
    <property type="match status" value="1"/>
</dbReference>
<dbReference type="Pfam" id="PF19700">
    <property type="entry name" value="DUF6198"/>
    <property type="match status" value="1"/>
</dbReference>
<name>A0A9D2IF22_9FIRM</name>
<protein>
    <submittedName>
        <fullName evidence="2">YitT family protein</fullName>
    </submittedName>
</protein>
<evidence type="ECO:0000313" key="3">
    <source>
        <dbReference type="Proteomes" id="UP000824024"/>
    </source>
</evidence>
<organism evidence="2 3">
    <name type="scientific">Candidatus Eubacterium avistercoris</name>
    <dbReference type="NCBI Taxonomy" id="2838567"/>
    <lineage>
        <taxon>Bacteria</taxon>
        <taxon>Bacillati</taxon>
        <taxon>Bacillota</taxon>
        <taxon>Clostridia</taxon>
        <taxon>Eubacteriales</taxon>
        <taxon>Eubacteriaceae</taxon>
        <taxon>Eubacterium</taxon>
    </lineage>
</organism>
<feature type="transmembrane region" description="Helical" evidence="1">
    <location>
        <begin position="162"/>
        <end position="183"/>
    </location>
</feature>
<feature type="transmembrane region" description="Helical" evidence="1">
    <location>
        <begin position="82"/>
        <end position="103"/>
    </location>
</feature>
<gene>
    <name evidence="2" type="ORF">IAA08_01825</name>
</gene>
<keyword evidence="1" id="KW-0472">Membrane</keyword>
<feature type="transmembrane region" description="Helical" evidence="1">
    <location>
        <begin position="115"/>
        <end position="141"/>
    </location>
</feature>
<reference evidence="2" key="2">
    <citation type="submission" date="2021-04" db="EMBL/GenBank/DDBJ databases">
        <authorList>
            <person name="Gilroy R."/>
        </authorList>
    </citation>
    <scope>NUCLEOTIDE SEQUENCE</scope>
    <source>
        <strain evidence="2">CHK192-9172</strain>
    </source>
</reference>
<sequence length="221" mass="24521">MDQKSETLRRYIVFFLGLLTTSFGVAFVTKATLGTSPIAAIPYSLSLILPVLSLGTWVVLFNLLLVVIQVAIQRKDTNKFQVFLEVIMAFLFGYGVDLAMLFLRKLSPEIYGLKLLVLLIGCFILAFGAYLEVIADVVMLPGDAFVRAIARAVRKEYGTVRIISDITMSVIAAIMCLIFLHQLSGVREGTIISALLVGNLVKLYSRKLDIIPRKLLFKKTV</sequence>
<reference evidence="2" key="1">
    <citation type="journal article" date="2021" name="PeerJ">
        <title>Extensive microbial diversity within the chicken gut microbiome revealed by metagenomics and culture.</title>
        <authorList>
            <person name="Gilroy R."/>
            <person name="Ravi A."/>
            <person name="Getino M."/>
            <person name="Pursley I."/>
            <person name="Horton D.L."/>
            <person name="Alikhan N.F."/>
            <person name="Baker D."/>
            <person name="Gharbi K."/>
            <person name="Hall N."/>
            <person name="Watson M."/>
            <person name="Adriaenssens E.M."/>
            <person name="Foster-Nyarko E."/>
            <person name="Jarju S."/>
            <person name="Secka A."/>
            <person name="Antonio M."/>
            <person name="Oren A."/>
            <person name="Chaudhuri R.R."/>
            <person name="La Ragione R."/>
            <person name="Hildebrand F."/>
            <person name="Pallen M.J."/>
        </authorList>
    </citation>
    <scope>NUCLEOTIDE SEQUENCE</scope>
    <source>
        <strain evidence="2">CHK192-9172</strain>
    </source>
</reference>
<dbReference type="Proteomes" id="UP000824024">
    <property type="component" value="Unassembled WGS sequence"/>
</dbReference>
<keyword evidence="1" id="KW-1133">Transmembrane helix</keyword>
<accession>A0A9D2IF22</accession>